<dbReference type="AlphaFoldDB" id="A0A1H4CTC8"/>
<dbReference type="HAMAP" id="MF_01538">
    <property type="entry name" value="UPF0346"/>
    <property type="match status" value="1"/>
</dbReference>
<evidence type="ECO:0000313" key="3">
    <source>
        <dbReference type="EMBL" id="SEA63680.1"/>
    </source>
</evidence>
<name>A0A1H4CTC8_9BACI</name>
<dbReference type="SUPFAM" id="SSF140652">
    <property type="entry name" value="YozE-like"/>
    <property type="match status" value="1"/>
</dbReference>
<dbReference type="InterPro" id="IPR010673">
    <property type="entry name" value="UPF0346"/>
</dbReference>
<gene>
    <name evidence="3" type="ORF">SAMN05421743_106187</name>
</gene>
<dbReference type="NCBIfam" id="NF010193">
    <property type="entry name" value="PRK13672.1"/>
    <property type="match status" value="1"/>
</dbReference>
<dbReference type="InterPro" id="IPR036806">
    <property type="entry name" value="YozE_SAM-like_sf"/>
</dbReference>
<proteinExistence type="inferred from homology"/>
<feature type="domain" description="YozE SAM-like" evidence="2">
    <location>
        <begin position="3"/>
        <end position="68"/>
    </location>
</feature>
<dbReference type="PIRSF" id="PIRSF037262">
    <property type="entry name" value="UCP037262"/>
    <property type="match status" value="1"/>
</dbReference>
<comment type="similarity">
    <text evidence="1">Belongs to the UPF0346 family.</text>
</comment>
<dbReference type="Pfam" id="PF06855">
    <property type="entry name" value="YozE_SAM_like"/>
    <property type="match status" value="1"/>
</dbReference>
<evidence type="ECO:0000259" key="2">
    <source>
        <dbReference type="Pfam" id="PF06855"/>
    </source>
</evidence>
<organism evidence="3 4">
    <name type="scientific">Thalassobacillus cyri</name>
    <dbReference type="NCBI Taxonomy" id="571932"/>
    <lineage>
        <taxon>Bacteria</taxon>
        <taxon>Bacillati</taxon>
        <taxon>Bacillota</taxon>
        <taxon>Bacilli</taxon>
        <taxon>Bacillales</taxon>
        <taxon>Bacillaceae</taxon>
        <taxon>Thalassobacillus</taxon>
    </lineage>
</organism>
<dbReference type="InterPro" id="IPR023089">
    <property type="entry name" value="YozE_SAM-like"/>
</dbReference>
<dbReference type="STRING" id="571932.SAMN05421743_106187"/>
<protein>
    <recommendedName>
        <fullName evidence="1">UPF0346 protein SAMN05421743_106187</fullName>
    </recommendedName>
</protein>
<evidence type="ECO:0000313" key="4">
    <source>
        <dbReference type="Proteomes" id="UP000198584"/>
    </source>
</evidence>
<accession>A0A1H4CTC8</accession>
<sequence>MRSFYHYMMRFRGNKQQDHEKQLADWMFEDHSFPKQSTSYHEVSDYLEWNAPFPEALRVFDRVWESYQMEEQE</sequence>
<dbReference type="EMBL" id="FNQR01000006">
    <property type="protein sequence ID" value="SEA63680.1"/>
    <property type="molecule type" value="Genomic_DNA"/>
</dbReference>
<reference evidence="3 4" key="1">
    <citation type="submission" date="2016-10" db="EMBL/GenBank/DDBJ databases">
        <authorList>
            <person name="de Groot N.N."/>
        </authorList>
    </citation>
    <scope>NUCLEOTIDE SEQUENCE [LARGE SCALE GENOMIC DNA]</scope>
    <source>
        <strain evidence="3 4">CCM7597</strain>
    </source>
</reference>
<dbReference type="Proteomes" id="UP000198584">
    <property type="component" value="Unassembled WGS sequence"/>
</dbReference>
<keyword evidence="4" id="KW-1185">Reference proteome</keyword>
<evidence type="ECO:0000256" key="1">
    <source>
        <dbReference type="HAMAP-Rule" id="MF_01538"/>
    </source>
</evidence>
<dbReference type="OrthoDB" id="2242851at2"/>
<dbReference type="Gene3D" id="1.10.150.260">
    <property type="entry name" value="YozE SAM-like"/>
    <property type="match status" value="1"/>
</dbReference>
<dbReference type="RefSeq" id="WP_093044740.1">
    <property type="nucleotide sequence ID" value="NZ_FNQR01000006.1"/>
</dbReference>